<dbReference type="InterPro" id="IPR014752">
    <property type="entry name" value="Arrestin-like_C"/>
</dbReference>
<feature type="domain" description="Arrestin C-terminal-like" evidence="2">
    <location>
        <begin position="192"/>
        <end position="348"/>
    </location>
</feature>
<dbReference type="InParanoid" id="A0A078A919"/>
<dbReference type="OrthoDB" id="7785529at2759"/>
<dbReference type="AlphaFoldDB" id="A0A078A919"/>
<dbReference type="Pfam" id="PF00339">
    <property type="entry name" value="Arrestin_N"/>
    <property type="match status" value="1"/>
</dbReference>
<dbReference type="OMA" id="KTMSHIQ"/>
<dbReference type="InterPro" id="IPR011021">
    <property type="entry name" value="Arrestin-like_N"/>
</dbReference>
<dbReference type="InterPro" id="IPR011022">
    <property type="entry name" value="Arrestin_C-like"/>
</dbReference>
<dbReference type="PANTHER" id="PTHR11188:SF17">
    <property type="entry name" value="FI21816P1"/>
    <property type="match status" value="1"/>
</dbReference>
<dbReference type="Pfam" id="PF02752">
    <property type="entry name" value="Arrestin_C"/>
    <property type="match status" value="1"/>
</dbReference>
<dbReference type="Proteomes" id="UP000039865">
    <property type="component" value="Unassembled WGS sequence"/>
</dbReference>
<dbReference type="GO" id="GO:0005737">
    <property type="term" value="C:cytoplasm"/>
    <property type="evidence" value="ECO:0007669"/>
    <property type="project" value="TreeGrafter"/>
</dbReference>
<dbReference type="PANTHER" id="PTHR11188">
    <property type="entry name" value="ARRESTIN DOMAIN CONTAINING PROTEIN"/>
    <property type="match status" value="1"/>
</dbReference>
<accession>A0A078A919</accession>
<proteinExistence type="predicted"/>
<dbReference type="SUPFAM" id="SSF81296">
    <property type="entry name" value="E set domains"/>
    <property type="match status" value="1"/>
</dbReference>
<protein>
    <recommendedName>
        <fullName evidence="5">Arrestin-like N-terminal domain-containing protein</fullName>
    </recommendedName>
</protein>
<dbReference type="InterPro" id="IPR050357">
    <property type="entry name" value="Arrestin_domain-protein"/>
</dbReference>
<dbReference type="InterPro" id="IPR014756">
    <property type="entry name" value="Ig_E-set"/>
</dbReference>
<evidence type="ECO:0000313" key="3">
    <source>
        <dbReference type="EMBL" id="CDW78366.1"/>
    </source>
</evidence>
<sequence>MGNVDSRSKFESGYFMIATDKPFYEPGEVITGKVYIRCSRPIDAKHIELKIKGKEKGSWMDTVHKTVRNPDGSSTVETEKVKRKHRREIMDSKAPCFVFNSNLVPGDYVVPFGFQLPENVPSTMFFKDTHDHRKPKAQVKYSIKGSLETRSDKNEMSYKQILIVREKPPHLQEDITKASENKITTWCCVDQGVSKIQVQFDKNTFMPHEKCKSEIKLDNSRCNIALNTVRFTMEQEITIKCGTHIYRSVRTIKEKHDNGVPARSTQVGEKELEIDLSEIKYPVPQHRKKQGQLKAVSIEDAFQMSQAQPACHGHIVKNEYYLAVRTVFDGCTCCADLPMARIPLVIIPVVNPQLVGFQVPKDYNPQVHEYCQVTLRH</sequence>
<reference evidence="3 4" key="1">
    <citation type="submission" date="2014-06" db="EMBL/GenBank/DDBJ databases">
        <authorList>
            <person name="Swart Estienne"/>
        </authorList>
    </citation>
    <scope>NUCLEOTIDE SEQUENCE [LARGE SCALE GENOMIC DNA]</scope>
    <source>
        <strain evidence="3 4">130c</strain>
    </source>
</reference>
<feature type="domain" description="Arrestin-like N-terminal" evidence="1">
    <location>
        <begin position="18"/>
        <end position="165"/>
    </location>
</feature>
<evidence type="ECO:0000313" key="4">
    <source>
        <dbReference type="Proteomes" id="UP000039865"/>
    </source>
</evidence>
<dbReference type="EMBL" id="CCKQ01007035">
    <property type="protein sequence ID" value="CDW78366.1"/>
    <property type="molecule type" value="Genomic_DNA"/>
</dbReference>
<gene>
    <name evidence="3" type="primary">Contig8987.g9608</name>
    <name evidence="3" type="ORF">STYLEM_7343</name>
</gene>
<evidence type="ECO:0000259" key="2">
    <source>
        <dbReference type="Pfam" id="PF02752"/>
    </source>
</evidence>
<dbReference type="Gene3D" id="2.60.40.640">
    <property type="match status" value="2"/>
</dbReference>
<keyword evidence="4" id="KW-1185">Reference proteome</keyword>
<name>A0A078A919_STYLE</name>
<dbReference type="GO" id="GO:0015031">
    <property type="term" value="P:protein transport"/>
    <property type="evidence" value="ECO:0007669"/>
    <property type="project" value="TreeGrafter"/>
</dbReference>
<evidence type="ECO:0008006" key="5">
    <source>
        <dbReference type="Google" id="ProtNLM"/>
    </source>
</evidence>
<evidence type="ECO:0000259" key="1">
    <source>
        <dbReference type="Pfam" id="PF00339"/>
    </source>
</evidence>
<organism evidence="3 4">
    <name type="scientific">Stylonychia lemnae</name>
    <name type="common">Ciliate</name>
    <dbReference type="NCBI Taxonomy" id="5949"/>
    <lineage>
        <taxon>Eukaryota</taxon>
        <taxon>Sar</taxon>
        <taxon>Alveolata</taxon>
        <taxon>Ciliophora</taxon>
        <taxon>Intramacronucleata</taxon>
        <taxon>Spirotrichea</taxon>
        <taxon>Stichotrichia</taxon>
        <taxon>Sporadotrichida</taxon>
        <taxon>Oxytrichidae</taxon>
        <taxon>Stylonychinae</taxon>
        <taxon>Stylonychia</taxon>
    </lineage>
</organism>